<evidence type="ECO:0000256" key="4">
    <source>
        <dbReference type="SAM" id="MobiDB-lite"/>
    </source>
</evidence>
<evidence type="ECO:0000256" key="5">
    <source>
        <dbReference type="SAM" id="SignalP"/>
    </source>
</evidence>
<evidence type="ECO:0000256" key="3">
    <source>
        <dbReference type="ARBA" id="ARBA00023136"/>
    </source>
</evidence>
<evidence type="ECO:0000259" key="6">
    <source>
        <dbReference type="PROSITE" id="PS50835"/>
    </source>
</evidence>
<dbReference type="InterPro" id="IPR036179">
    <property type="entry name" value="Ig-like_dom_sf"/>
</dbReference>
<dbReference type="InterPro" id="IPR050671">
    <property type="entry name" value="CD300_family_receptors"/>
</dbReference>
<dbReference type="Pfam" id="PF07686">
    <property type="entry name" value="V-set"/>
    <property type="match status" value="2"/>
</dbReference>
<feature type="compositionally biased region" description="Low complexity" evidence="4">
    <location>
        <begin position="169"/>
        <end position="187"/>
    </location>
</feature>
<dbReference type="InterPro" id="IPR007110">
    <property type="entry name" value="Ig-like_dom"/>
</dbReference>
<dbReference type="AlphaFoldDB" id="A0A3Q3FV62"/>
<dbReference type="GO" id="GO:0005886">
    <property type="term" value="C:plasma membrane"/>
    <property type="evidence" value="ECO:0007669"/>
    <property type="project" value="TreeGrafter"/>
</dbReference>
<reference evidence="7" key="1">
    <citation type="submission" date="2025-08" db="UniProtKB">
        <authorList>
            <consortium name="Ensembl"/>
        </authorList>
    </citation>
    <scope>IDENTIFICATION</scope>
</reference>
<evidence type="ECO:0000256" key="2">
    <source>
        <dbReference type="ARBA" id="ARBA00022692"/>
    </source>
</evidence>
<dbReference type="SUPFAM" id="SSF48726">
    <property type="entry name" value="Immunoglobulin"/>
    <property type="match status" value="2"/>
</dbReference>
<reference evidence="7" key="2">
    <citation type="submission" date="2025-09" db="UniProtKB">
        <authorList>
            <consortium name="Ensembl"/>
        </authorList>
    </citation>
    <scope>IDENTIFICATION</scope>
</reference>
<proteinExistence type="predicted"/>
<organism evidence="7 8">
    <name type="scientific">Labrus bergylta</name>
    <name type="common">ballan wrasse</name>
    <dbReference type="NCBI Taxonomy" id="56723"/>
    <lineage>
        <taxon>Eukaryota</taxon>
        <taxon>Metazoa</taxon>
        <taxon>Chordata</taxon>
        <taxon>Craniata</taxon>
        <taxon>Vertebrata</taxon>
        <taxon>Euteleostomi</taxon>
        <taxon>Actinopterygii</taxon>
        <taxon>Neopterygii</taxon>
        <taxon>Teleostei</taxon>
        <taxon>Neoteleostei</taxon>
        <taxon>Acanthomorphata</taxon>
        <taxon>Eupercaria</taxon>
        <taxon>Labriformes</taxon>
        <taxon>Labridae</taxon>
        <taxon>Labrus</taxon>
    </lineage>
</organism>
<evidence type="ECO:0000256" key="1">
    <source>
        <dbReference type="ARBA" id="ARBA00004370"/>
    </source>
</evidence>
<keyword evidence="2" id="KW-0812">Transmembrane</keyword>
<dbReference type="GO" id="GO:0004888">
    <property type="term" value="F:transmembrane signaling receptor activity"/>
    <property type="evidence" value="ECO:0007669"/>
    <property type="project" value="TreeGrafter"/>
</dbReference>
<feature type="domain" description="Ig-like" evidence="6">
    <location>
        <begin position="25"/>
        <end position="101"/>
    </location>
</feature>
<evidence type="ECO:0000313" key="7">
    <source>
        <dbReference type="Ensembl" id="ENSLBEP00000023289.1"/>
    </source>
</evidence>
<feature type="signal peptide" evidence="5">
    <location>
        <begin position="1"/>
        <end position="26"/>
    </location>
</feature>
<dbReference type="Gene3D" id="2.60.40.10">
    <property type="entry name" value="Immunoglobulins"/>
    <property type="match status" value="2"/>
</dbReference>
<keyword evidence="8" id="KW-1185">Reference proteome</keyword>
<keyword evidence="5" id="KW-0732">Signal</keyword>
<dbReference type="Ensembl" id="ENSLBET00000024503.1">
    <property type="protein sequence ID" value="ENSLBEP00000023289.1"/>
    <property type="gene ID" value="ENSLBEG00000017859.1"/>
</dbReference>
<dbReference type="Proteomes" id="UP000261660">
    <property type="component" value="Unplaced"/>
</dbReference>
<dbReference type="InterPro" id="IPR013783">
    <property type="entry name" value="Ig-like_fold"/>
</dbReference>
<comment type="subcellular location">
    <subcellularLocation>
        <location evidence="1">Membrane</location>
    </subcellularLocation>
</comment>
<accession>A0A3Q3FV62</accession>
<dbReference type="PANTHER" id="PTHR11860:SF118">
    <property type="entry name" value="CMRF35-LIKE MOLECULE 3-RELATED"/>
    <property type="match status" value="1"/>
</dbReference>
<evidence type="ECO:0000313" key="8">
    <source>
        <dbReference type="Proteomes" id="UP000261660"/>
    </source>
</evidence>
<dbReference type="GeneTree" id="ENSGT00940000177888"/>
<sequence length="199" mass="22868">MRALGLFFLCLTALMSVKTTVGGVEGQTFTFRCQYPGDYRIKAKYFCLDVDDTCSMSIIQTDKHEQWVEKGRYSMYDNTTAAFFIVRVDKLTLEDSGTYRCLKLIQTTNQERNVEKDRFKIRDNQRLNYFSVNIRFLSTDDSGTYWCGSDTTWRAQDTYCVPFMPPSTHPQTSSTTPPSTPTRTLSVSAQAKTHFLTQI</sequence>
<feature type="chain" id="PRO_5018770395" description="Ig-like domain-containing protein" evidence="5">
    <location>
        <begin position="27"/>
        <end position="199"/>
    </location>
</feature>
<dbReference type="PANTHER" id="PTHR11860">
    <property type="entry name" value="POLYMERIC-IMMUNOGLOBULIN RECEPTOR"/>
    <property type="match status" value="1"/>
</dbReference>
<dbReference type="PROSITE" id="PS50835">
    <property type="entry name" value="IG_LIKE"/>
    <property type="match status" value="1"/>
</dbReference>
<feature type="region of interest" description="Disordered" evidence="4">
    <location>
        <begin position="165"/>
        <end position="187"/>
    </location>
</feature>
<keyword evidence="3" id="KW-0472">Membrane</keyword>
<name>A0A3Q3FV62_9LABR</name>
<protein>
    <recommendedName>
        <fullName evidence="6">Ig-like domain-containing protein</fullName>
    </recommendedName>
</protein>
<dbReference type="InterPro" id="IPR013106">
    <property type="entry name" value="Ig_V-set"/>
</dbReference>